<reference evidence="2 3" key="1">
    <citation type="submission" date="2006-10" db="EMBL/GenBank/DDBJ databases">
        <title>Complete sequence of Methanosaeta thermophila PT.</title>
        <authorList>
            <consortium name="US DOE Joint Genome Institute"/>
            <person name="Copeland A."/>
            <person name="Lucas S."/>
            <person name="Lapidus A."/>
            <person name="Barry K."/>
            <person name="Detter J.C."/>
            <person name="Glavina del Rio T."/>
            <person name="Hammon N."/>
            <person name="Israni S."/>
            <person name="Pitluck S."/>
            <person name="Chain P."/>
            <person name="Malfatti S."/>
            <person name="Shin M."/>
            <person name="Vergez L."/>
            <person name="Schmutz J."/>
            <person name="Larimer F."/>
            <person name="Land M."/>
            <person name="Hauser L."/>
            <person name="Kyrpides N."/>
            <person name="Kim E."/>
            <person name="Smith K.S."/>
            <person name="Ingram-Smith C."/>
            <person name="Richardson P."/>
        </authorList>
    </citation>
    <scope>NUCLEOTIDE SEQUENCE [LARGE SCALE GENOMIC DNA]</scope>
    <source>
        <strain evidence="3">DSM 6194 / JCM 14653 / NBRC 101360 / PT</strain>
    </source>
</reference>
<gene>
    <name evidence="2" type="ordered locus">Mthe_0869</name>
</gene>
<evidence type="ECO:0000313" key="2">
    <source>
        <dbReference type="EMBL" id="ABK14657.1"/>
    </source>
</evidence>
<sequence>MISAIGDCMTWHSWITSNPMRFRVVARIVDYFAGIEIYSEIFYESGRSQADFNDASTQPDFEAVRWDNTKSMASSHMLNERGTEKQPDPQQKVFN</sequence>
<proteinExistence type="predicted"/>
<dbReference type="Proteomes" id="UP000000674">
    <property type="component" value="Chromosome"/>
</dbReference>
<accession>A0B7I3</accession>
<protein>
    <submittedName>
        <fullName evidence="2">Uncharacterized protein</fullName>
    </submittedName>
</protein>
<feature type="compositionally biased region" description="Basic and acidic residues" evidence="1">
    <location>
        <begin position="78"/>
        <end position="87"/>
    </location>
</feature>
<evidence type="ECO:0000256" key="1">
    <source>
        <dbReference type="SAM" id="MobiDB-lite"/>
    </source>
</evidence>
<dbReference type="EMBL" id="CP000477">
    <property type="protein sequence ID" value="ABK14657.1"/>
    <property type="molecule type" value="Genomic_DNA"/>
</dbReference>
<feature type="region of interest" description="Disordered" evidence="1">
    <location>
        <begin position="75"/>
        <end position="95"/>
    </location>
</feature>
<keyword evidence="3" id="KW-1185">Reference proteome</keyword>
<organism evidence="2 3">
    <name type="scientific">Methanothrix thermoacetophila (strain DSM 6194 / JCM 14653 / NBRC 101360 / PT)</name>
    <name type="common">Methanosaeta thermophila</name>
    <dbReference type="NCBI Taxonomy" id="349307"/>
    <lineage>
        <taxon>Archaea</taxon>
        <taxon>Methanobacteriati</taxon>
        <taxon>Methanobacteriota</taxon>
        <taxon>Stenosarchaea group</taxon>
        <taxon>Methanomicrobia</taxon>
        <taxon>Methanotrichales</taxon>
        <taxon>Methanotrichaceae</taxon>
        <taxon>Methanothrix</taxon>
    </lineage>
</organism>
<dbReference type="HOGENOM" id="CLU_2366268_0_0_2"/>
<dbReference type="AlphaFoldDB" id="A0B7I3"/>
<name>A0B7I3_METTP</name>
<evidence type="ECO:0000313" key="3">
    <source>
        <dbReference type="Proteomes" id="UP000000674"/>
    </source>
</evidence>
<dbReference type="KEGG" id="mtp:Mthe_0869"/>